<name>A0AAV4YS56_AERCA</name>
<reference evidence="1" key="1">
    <citation type="submission" date="2021-07" db="EMBL/GenBank/DDBJ databases">
        <title>Draft genome sequence of carbapenem-resistant Aeromonas spp. in Japan.</title>
        <authorList>
            <person name="Maehana S."/>
            <person name="Suzuki M."/>
            <person name="Kitasato H."/>
        </authorList>
    </citation>
    <scope>NUCLEOTIDE SEQUENCE</scope>
    <source>
        <strain evidence="1">KAM343</strain>
    </source>
</reference>
<sequence length="273" mass="29975">MSYEEVLGQQVIAISISESPDMPALGLSDGHLRDAMAEIARHLLALGARLVYGGDLRQHGFSELLFELVSRHRRDSAENDYHADVMNFLAWPVHILQPAPSLKSTVDDLEGSAELVCLQLDGTRLPLDERLRLAQQQPTEAEWSDGLTAMRRTMLAVSDARIVLGGRVDKYKGSMPGIAEEALMSLQSGQPLYLMGGFGGCTRDITETIGLVQPWATSHAAWQGRAEFERFSVAALNNGLSVEENQMLAMTPHVDLAVMLILRGLMRVARPTN</sequence>
<organism evidence="1 2">
    <name type="scientific">Aeromonas caviae</name>
    <name type="common">Aeromonas punctata</name>
    <dbReference type="NCBI Taxonomy" id="648"/>
    <lineage>
        <taxon>Bacteria</taxon>
        <taxon>Pseudomonadati</taxon>
        <taxon>Pseudomonadota</taxon>
        <taxon>Gammaproteobacteria</taxon>
        <taxon>Aeromonadales</taxon>
        <taxon>Aeromonadaceae</taxon>
        <taxon>Aeromonas</taxon>
    </lineage>
</organism>
<gene>
    <name evidence="1" type="ORF">KAM343_43700</name>
</gene>
<dbReference type="EMBL" id="BPNI01000203">
    <property type="protein sequence ID" value="GJA43574.1"/>
    <property type="molecule type" value="Genomic_DNA"/>
</dbReference>
<comment type="caution">
    <text evidence="1">The sequence shown here is derived from an EMBL/GenBank/DDBJ whole genome shotgun (WGS) entry which is preliminary data.</text>
</comment>
<accession>A0AAV4YS56</accession>
<dbReference type="AlphaFoldDB" id="A0AAV4YS56"/>
<dbReference type="Pfam" id="PF18163">
    <property type="entry name" value="LD_cluster2"/>
    <property type="match status" value="1"/>
</dbReference>
<evidence type="ECO:0000313" key="2">
    <source>
        <dbReference type="Proteomes" id="UP000886939"/>
    </source>
</evidence>
<protein>
    <submittedName>
        <fullName evidence="1">Uncharacterized protein</fullName>
    </submittedName>
</protein>
<dbReference type="Proteomes" id="UP000886939">
    <property type="component" value="Unassembled WGS sequence"/>
</dbReference>
<dbReference type="RefSeq" id="WP_223917578.1">
    <property type="nucleotide sequence ID" value="NZ_BPNG01000209.1"/>
</dbReference>
<dbReference type="InterPro" id="IPR041160">
    <property type="entry name" value="LD_cluster2"/>
</dbReference>
<evidence type="ECO:0000313" key="1">
    <source>
        <dbReference type="EMBL" id="GJA43574.1"/>
    </source>
</evidence>
<proteinExistence type="predicted"/>